<reference evidence="1 2" key="1">
    <citation type="submission" date="2019-07" db="EMBL/GenBank/DDBJ databases">
        <title>Sulfurimonas paralvinellae sp. nov., a novel mesophilic, hydrogen- and sulfur-oxidizing chemolithoautotroph within the Epsilonproteo- bacteria isolated from a deep-sea hydrothermal vent polychaete nest, reclassification of Thiomicrospira denitrificans as Sulfurimonas denitrificans comb. nov. and emended description of the genus Sulfurimonas.</title>
        <authorList>
            <person name="Wang S."/>
            <person name="Jiang L."/>
            <person name="Shao Z."/>
        </authorList>
    </citation>
    <scope>NUCLEOTIDE SEQUENCE [LARGE SCALE GENOMIC DNA]</scope>
    <source>
        <strain evidence="1 2">GO25</strain>
    </source>
</reference>
<accession>A0A7M1B720</accession>
<keyword evidence="2" id="KW-1185">Reference proteome</keyword>
<evidence type="ECO:0008006" key="3">
    <source>
        <dbReference type="Google" id="ProtNLM"/>
    </source>
</evidence>
<dbReference type="AlphaFoldDB" id="A0A7M1B720"/>
<dbReference type="EMBL" id="CP041406">
    <property type="protein sequence ID" value="QOP45527.1"/>
    <property type="molecule type" value="Genomic_DNA"/>
</dbReference>
<dbReference type="RefSeq" id="WP_193111770.1">
    <property type="nucleotide sequence ID" value="NZ_CP041406.1"/>
</dbReference>
<organism evidence="1 2">
    <name type="scientific">Sulfurimonas paralvinellae</name>
    <dbReference type="NCBI Taxonomy" id="317658"/>
    <lineage>
        <taxon>Bacteria</taxon>
        <taxon>Pseudomonadati</taxon>
        <taxon>Campylobacterota</taxon>
        <taxon>Epsilonproteobacteria</taxon>
        <taxon>Campylobacterales</taxon>
        <taxon>Sulfurimonadaceae</taxon>
        <taxon>Sulfurimonas</taxon>
    </lineage>
</organism>
<sequence length="99" mass="11079">MNISSSNNTLTISGNIKSVSHFQILANELNKMTKDFDHISIHLLDSISITSSVIGYLCKLRDMGHNIELHVTDKELHDLLDDLNLLQILQVQHITAASK</sequence>
<gene>
    <name evidence="1" type="ORF">FM071_04205</name>
</gene>
<dbReference type="KEGG" id="spal:FM071_04205"/>
<evidence type="ECO:0000313" key="2">
    <source>
        <dbReference type="Proteomes" id="UP000593580"/>
    </source>
</evidence>
<proteinExistence type="predicted"/>
<name>A0A7M1B720_9BACT</name>
<evidence type="ECO:0000313" key="1">
    <source>
        <dbReference type="EMBL" id="QOP45527.1"/>
    </source>
</evidence>
<protein>
    <recommendedName>
        <fullName evidence="3">STAS domain-containing protein</fullName>
    </recommendedName>
</protein>
<dbReference type="Proteomes" id="UP000593580">
    <property type="component" value="Chromosome"/>
</dbReference>